<dbReference type="Proteomes" id="UP000003494">
    <property type="component" value="Unassembled WGS sequence"/>
</dbReference>
<accession>C4GC84</accession>
<dbReference type="STRING" id="626523.GCWU000342_01571"/>
<sequence length="56" mass="6101">MALPPANPQPPCRFLLALLLLHSKGDRLLGRIVEESLISGLRFPISQNPSSSHLKA</sequence>
<dbReference type="EMBL" id="ACIP02000003">
    <property type="protein sequence ID" value="EEP28026.1"/>
    <property type="molecule type" value="Genomic_DNA"/>
</dbReference>
<protein>
    <submittedName>
        <fullName evidence="1">Uncharacterized protein</fullName>
    </submittedName>
</protein>
<organism evidence="1 2">
    <name type="scientific">Shuttleworthella satelles DSM 14600</name>
    <dbReference type="NCBI Taxonomy" id="626523"/>
    <lineage>
        <taxon>Bacteria</taxon>
        <taxon>Bacillati</taxon>
        <taxon>Bacillota</taxon>
        <taxon>Clostridia</taxon>
        <taxon>Lachnospirales</taxon>
        <taxon>Lachnospiraceae</taxon>
        <taxon>Shuttleworthella</taxon>
    </lineage>
</organism>
<evidence type="ECO:0000313" key="2">
    <source>
        <dbReference type="Proteomes" id="UP000003494"/>
    </source>
</evidence>
<proteinExistence type="predicted"/>
<reference evidence="1" key="1">
    <citation type="submission" date="2009-04" db="EMBL/GenBank/DDBJ databases">
        <authorList>
            <person name="Weinstock G."/>
            <person name="Sodergren E."/>
            <person name="Clifton S."/>
            <person name="Fulton L."/>
            <person name="Fulton B."/>
            <person name="Courtney L."/>
            <person name="Fronick C."/>
            <person name="Harrison M."/>
            <person name="Strong C."/>
            <person name="Farmer C."/>
            <person name="Delahaunty K."/>
            <person name="Markovic C."/>
            <person name="Hall O."/>
            <person name="Minx P."/>
            <person name="Tomlinson C."/>
            <person name="Mitreva M."/>
            <person name="Nelson J."/>
            <person name="Hou S."/>
            <person name="Wollam A."/>
            <person name="Pepin K.H."/>
            <person name="Johnson M."/>
            <person name="Bhonagiri V."/>
            <person name="Nash W.E."/>
            <person name="Warren W."/>
            <person name="Chinwalla A."/>
            <person name="Mardis E.R."/>
            <person name="Wilson R.K."/>
        </authorList>
    </citation>
    <scope>NUCLEOTIDE SEQUENCE [LARGE SCALE GENOMIC DNA]</scope>
    <source>
        <strain evidence="1">DSM 14600</strain>
    </source>
</reference>
<gene>
    <name evidence="1" type="ORF">GCWU000342_01571</name>
</gene>
<dbReference type="AlphaFoldDB" id="C4GC84"/>
<keyword evidence="2" id="KW-1185">Reference proteome</keyword>
<comment type="caution">
    <text evidence="1">The sequence shown here is derived from an EMBL/GenBank/DDBJ whole genome shotgun (WGS) entry which is preliminary data.</text>
</comment>
<evidence type="ECO:0000313" key="1">
    <source>
        <dbReference type="EMBL" id="EEP28026.1"/>
    </source>
</evidence>
<dbReference type="HOGENOM" id="CLU_3011855_0_0_9"/>
<name>C4GC84_9FIRM</name>